<feature type="compositionally biased region" description="Basic and acidic residues" evidence="1">
    <location>
        <begin position="33"/>
        <end position="51"/>
    </location>
</feature>
<reference evidence="2" key="1">
    <citation type="submission" date="2018-11" db="EMBL/GenBank/DDBJ databases">
        <authorList>
            <consortium name="Pathogen Informatics"/>
        </authorList>
    </citation>
    <scope>NUCLEOTIDE SEQUENCE</scope>
</reference>
<accession>A0A448XFE2</accession>
<sequence length="88" mass="9561">MLLPSAGTVTRSDMELTCASANQKGDLGPVGLADRDRSCEDTRTRPVRNEETNTETPACSHGVSQREARVWQPLNALTRALMVSFEVG</sequence>
<name>A0A448XFE2_9PLAT</name>
<dbReference type="EMBL" id="CAAALY010249422">
    <property type="protein sequence ID" value="VEL35262.1"/>
    <property type="molecule type" value="Genomic_DNA"/>
</dbReference>
<evidence type="ECO:0000313" key="2">
    <source>
        <dbReference type="EMBL" id="VEL35262.1"/>
    </source>
</evidence>
<evidence type="ECO:0000313" key="3">
    <source>
        <dbReference type="Proteomes" id="UP000784294"/>
    </source>
</evidence>
<proteinExistence type="predicted"/>
<comment type="caution">
    <text evidence="2">The sequence shown here is derived from an EMBL/GenBank/DDBJ whole genome shotgun (WGS) entry which is preliminary data.</text>
</comment>
<protein>
    <submittedName>
        <fullName evidence="2">Uncharacterized protein</fullName>
    </submittedName>
</protein>
<keyword evidence="3" id="KW-1185">Reference proteome</keyword>
<feature type="region of interest" description="Disordered" evidence="1">
    <location>
        <begin position="20"/>
        <end position="61"/>
    </location>
</feature>
<gene>
    <name evidence="2" type="ORF">PXEA_LOCUS28702</name>
</gene>
<dbReference type="Proteomes" id="UP000784294">
    <property type="component" value="Unassembled WGS sequence"/>
</dbReference>
<evidence type="ECO:0000256" key="1">
    <source>
        <dbReference type="SAM" id="MobiDB-lite"/>
    </source>
</evidence>
<organism evidence="2 3">
    <name type="scientific">Protopolystoma xenopodis</name>
    <dbReference type="NCBI Taxonomy" id="117903"/>
    <lineage>
        <taxon>Eukaryota</taxon>
        <taxon>Metazoa</taxon>
        <taxon>Spiralia</taxon>
        <taxon>Lophotrochozoa</taxon>
        <taxon>Platyhelminthes</taxon>
        <taxon>Monogenea</taxon>
        <taxon>Polyopisthocotylea</taxon>
        <taxon>Polystomatidea</taxon>
        <taxon>Polystomatidae</taxon>
        <taxon>Protopolystoma</taxon>
    </lineage>
</organism>
<dbReference type="AlphaFoldDB" id="A0A448XFE2"/>